<gene>
    <name evidence="6" type="ORF">BBJ29_002224</name>
</gene>
<dbReference type="Gene3D" id="6.10.250.3130">
    <property type="match status" value="1"/>
</dbReference>
<keyword evidence="2" id="KW-0689">Ribosomal protein</keyword>
<dbReference type="GO" id="GO:0005840">
    <property type="term" value="C:ribosome"/>
    <property type="evidence" value="ECO:0007669"/>
    <property type="project" value="UniProtKB-KW"/>
</dbReference>
<dbReference type="InterPro" id="IPR000589">
    <property type="entry name" value="Ribosomal_uS15"/>
</dbReference>
<sequence length="462" mass="51133">MNDDAPEGQKKPKKRVRYLRDIDRRNIIKRIENGEKQAALAREFGVTRAAICHIKKNKDEILSRYNFLVKSAHDMDIAENFSGPSGVDMMVHEIRYNSVLLLMTMLRDSRSTGATFRRVAGRLIMILLEEALAIVGTLSVEVVTGTGHLYQGLKLKHQFCGVAIGAEGFPFLVLFHQMEPQAPQGSIHVEMAADRQGQQTEVRIILTMKGFLTVALAQALCSVGCKESSILLVVILAAVDGVVTISNCYPQVKIVTGAIDSKVDQRTQSIIPDGYTIILFIPVNPRSPAIPGLISRRPGGTMFALTRLARAAPAAASLPTARGIRYMAPPRVSADSTYRFGLKLDDVEAQTEEEKASLNQLKAVLSLRNASQHELNKAQVAKAIETFQRFPGDTGSSEVQVAVLTQKILRSTTHAQGHKKDHHSRRGLIAMVEKRRKLLKYLRRKDLHKFRDVVAALGLRFT</sequence>
<dbReference type="GO" id="GO:0005737">
    <property type="term" value="C:cytoplasm"/>
    <property type="evidence" value="ECO:0007669"/>
    <property type="project" value="UniProtKB-ARBA"/>
</dbReference>
<dbReference type="SMART" id="SM01387">
    <property type="entry name" value="Ribosomal_S15"/>
    <property type="match status" value="1"/>
</dbReference>
<dbReference type="AlphaFoldDB" id="A0A3R7GJ85"/>
<dbReference type="HAMAP" id="MF_01343_B">
    <property type="entry name" value="Ribosomal_uS15_B"/>
    <property type="match status" value="1"/>
</dbReference>
<dbReference type="NCBIfam" id="TIGR00952">
    <property type="entry name" value="S15_bact"/>
    <property type="match status" value="1"/>
</dbReference>
<dbReference type="InterPro" id="IPR000836">
    <property type="entry name" value="PRTase_dom"/>
</dbReference>
<comment type="similarity">
    <text evidence="1">Belongs to the universal ribosomal protein uS15 family.</text>
</comment>
<dbReference type="InterPro" id="IPR009068">
    <property type="entry name" value="uS15_NS1_RNA-bd_sf"/>
</dbReference>
<keyword evidence="3" id="KW-0687">Ribonucleoprotein</keyword>
<dbReference type="Gene3D" id="1.10.287.10">
    <property type="entry name" value="S15/NS1, RNA-binding"/>
    <property type="match status" value="1"/>
</dbReference>
<reference evidence="6 7" key="1">
    <citation type="submission" date="2018-07" db="EMBL/GenBank/DDBJ databases">
        <title>Genome sequencing of oomycete isolates from Chile give support for New Zealand origin for Phytophthora kernoviae and make available the first Nothophytophthora sp. genome.</title>
        <authorList>
            <person name="Studholme D.J."/>
            <person name="Sanfuentes E."/>
            <person name="Panda P."/>
            <person name="Hill R."/>
            <person name="Sambles C."/>
            <person name="Grant M."/>
            <person name="Williams N.M."/>
            <person name="Mcdougal R.L."/>
        </authorList>
    </citation>
    <scope>NUCLEOTIDE SEQUENCE [LARGE SCALE GENOMIC DNA]</scope>
    <source>
        <strain evidence="6">Chile7</strain>
    </source>
</reference>
<protein>
    <submittedName>
        <fullName evidence="6">Uncharacterized protein</fullName>
    </submittedName>
</protein>
<comment type="caution">
    <text evidence="6">The sequence shown here is derived from an EMBL/GenBank/DDBJ whole genome shotgun (WGS) entry which is preliminary data.</text>
</comment>
<evidence type="ECO:0000256" key="1">
    <source>
        <dbReference type="ARBA" id="ARBA00008434"/>
    </source>
</evidence>
<dbReference type="FunFam" id="1.10.10.60:FF:000753">
    <property type="match status" value="1"/>
</dbReference>
<name>A0A3R7GJ85_9STRA</name>
<evidence type="ECO:0000313" key="7">
    <source>
        <dbReference type="Proteomes" id="UP000284657"/>
    </source>
</evidence>
<evidence type="ECO:0000256" key="3">
    <source>
        <dbReference type="ARBA" id="ARBA00023274"/>
    </source>
</evidence>
<evidence type="ECO:0000259" key="4">
    <source>
        <dbReference type="Pfam" id="PF04218"/>
    </source>
</evidence>
<dbReference type="PANTHER" id="PTHR23321">
    <property type="entry name" value="RIBOSOMAL PROTEIN S15, BACTERIAL AND ORGANELLAR"/>
    <property type="match status" value="1"/>
</dbReference>
<dbReference type="GO" id="GO:0003735">
    <property type="term" value="F:structural constituent of ribosome"/>
    <property type="evidence" value="ECO:0007669"/>
    <property type="project" value="InterPro"/>
</dbReference>
<dbReference type="InterPro" id="IPR005290">
    <property type="entry name" value="Ribosomal_uS15_bac-type"/>
</dbReference>
<dbReference type="SUPFAM" id="SSF46689">
    <property type="entry name" value="Homeodomain-like"/>
    <property type="match status" value="1"/>
</dbReference>
<dbReference type="InterPro" id="IPR029057">
    <property type="entry name" value="PRTase-like"/>
</dbReference>
<dbReference type="Pfam" id="PF04218">
    <property type="entry name" value="CENP-B_N"/>
    <property type="match status" value="1"/>
</dbReference>
<feature type="domain" description="HTH psq-type" evidence="4">
    <location>
        <begin position="26"/>
        <end position="63"/>
    </location>
</feature>
<proteinExistence type="inferred from homology"/>
<dbReference type="InterPro" id="IPR009057">
    <property type="entry name" value="Homeodomain-like_sf"/>
</dbReference>
<evidence type="ECO:0000256" key="2">
    <source>
        <dbReference type="ARBA" id="ARBA00022980"/>
    </source>
</evidence>
<dbReference type="PANTHER" id="PTHR23321:SF26">
    <property type="entry name" value="SMALL RIBOSOMAL SUBUNIT PROTEIN US15M"/>
    <property type="match status" value="1"/>
</dbReference>
<dbReference type="Gene3D" id="3.40.50.2020">
    <property type="match status" value="1"/>
</dbReference>
<evidence type="ECO:0000259" key="5">
    <source>
        <dbReference type="Pfam" id="PF14681"/>
    </source>
</evidence>
<feature type="domain" description="Phosphoribosyltransferase" evidence="5">
    <location>
        <begin position="98"/>
        <end position="267"/>
    </location>
</feature>
<evidence type="ECO:0000313" key="6">
    <source>
        <dbReference type="EMBL" id="RLN59644.1"/>
    </source>
</evidence>
<dbReference type="EMBL" id="MBAD02001028">
    <property type="protein sequence ID" value="RLN59644.1"/>
    <property type="molecule type" value="Genomic_DNA"/>
</dbReference>
<accession>A0A3R7GJ85</accession>
<dbReference type="GO" id="GO:0006412">
    <property type="term" value="P:translation"/>
    <property type="evidence" value="ECO:0007669"/>
    <property type="project" value="InterPro"/>
</dbReference>
<dbReference type="GO" id="GO:0003677">
    <property type="term" value="F:DNA binding"/>
    <property type="evidence" value="ECO:0007669"/>
    <property type="project" value="InterPro"/>
</dbReference>
<organism evidence="6 7">
    <name type="scientific">Phytophthora kernoviae</name>
    <dbReference type="NCBI Taxonomy" id="325452"/>
    <lineage>
        <taxon>Eukaryota</taxon>
        <taxon>Sar</taxon>
        <taxon>Stramenopiles</taxon>
        <taxon>Oomycota</taxon>
        <taxon>Peronosporomycetes</taxon>
        <taxon>Peronosporales</taxon>
        <taxon>Peronosporaceae</taxon>
        <taxon>Phytophthora</taxon>
    </lineage>
</organism>
<dbReference type="InterPro" id="IPR007889">
    <property type="entry name" value="HTH_Psq"/>
</dbReference>
<dbReference type="Proteomes" id="UP000284657">
    <property type="component" value="Unassembled WGS sequence"/>
</dbReference>
<dbReference type="SUPFAM" id="SSF47060">
    <property type="entry name" value="S15/NS1 RNA-binding domain"/>
    <property type="match status" value="1"/>
</dbReference>
<dbReference type="Pfam" id="PF00312">
    <property type="entry name" value="Ribosomal_S15"/>
    <property type="match status" value="1"/>
</dbReference>
<dbReference type="GO" id="GO:1990904">
    <property type="term" value="C:ribonucleoprotein complex"/>
    <property type="evidence" value="ECO:0007669"/>
    <property type="project" value="UniProtKB-KW"/>
</dbReference>
<dbReference type="SUPFAM" id="SSF53271">
    <property type="entry name" value="PRTase-like"/>
    <property type="match status" value="1"/>
</dbReference>
<dbReference type="Gene3D" id="1.10.10.60">
    <property type="entry name" value="Homeodomain-like"/>
    <property type="match status" value="1"/>
</dbReference>
<dbReference type="Pfam" id="PF14681">
    <property type="entry name" value="UPRTase"/>
    <property type="match status" value="1"/>
</dbReference>
<dbReference type="CDD" id="cd00353">
    <property type="entry name" value="Ribosomal_S15p_S13e"/>
    <property type="match status" value="1"/>
</dbReference>